<comment type="caution">
    <text evidence="2">The sequence shown here is derived from an EMBL/GenBank/DDBJ whole genome shotgun (WGS) entry which is preliminary data.</text>
</comment>
<accession>A0A6L2JL29</accession>
<sequence>MAVLRYKDEHNKVGYLLKPTGSDDYHQIIDFLRAYHIRYALTHNPIIFDSLVKQFWSTASLRSPELGPPAIQATIDKTPYTITEDLVRSQLQLANDGGIYDLPIAEIYFGMDNLEYVTEGNLNFFKNKFSPQWRFLVHTILHCLSTKSGSWDQFGSLLAVALICLSDGRQFNWSSYIFKGMADADPFTNVEDEPLGGSFHMSLPRSTQAPPTGQTSGGAEDLITPTALSSVVFTLVQKVNSLETELKDHKKLFKDVVGKLVKKVKAIEVKLRTTKKKMDVSDSDQKEGGKQDVDLDALLALANAVTVDSNISPGGASDNLAASTSVSVDVPTSVNVPTGSTSVPTDVPTSVAPAGVSNKGKTPMVEEDINVKERIFKQMQKDRLGEQTAKRLHDEEQAHVDRQRADVQRRRQQEVLASAMYYTEADWINIMAQVEANASLSKTLLGDDVSEDNFLAKIAALIKRKQQALAEKLAKEMRNRPMTQGQQRTYMRQFVKNQKFEKIQKTISNIQIQAFSRTLKRTGPVLKEPFSKRQKSTEAHIPSVPKVPQSPVVSSPKSSGTKRKSLGRKRLPQPKSKLKELYLDADAQTFIKVVSNEDSDDEAPILWSALIGWEFITTPLGDINALYRIDRSTKHFTTLRQILHMVDRHDLVKLYGLVVKYYEHHPVAGARLILLGDLQVLFDSHEGDVPYPFLVHLMERMLKHKLGIDKDVVCNDMTTAEQLIQSIKNQLAAAQVFLLDHGSLKLYFVYFLLCPTCSLLYKSIWCSLS</sequence>
<evidence type="ECO:0000313" key="2">
    <source>
        <dbReference type="EMBL" id="GEU37362.1"/>
    </source>
</evidence>
<feature type="region of interest" description="Disordered" evidence="1">
    <location>
        <begin position="337"/>
        <end position="361"/>
    </location>
</feature>
<dbReference type="EMBL" id="BKCJ010000920">
    <property type="protein sequence ID" value="GEU37362.1"/>
    <property type="molecule type" value="Genomic_DNA"/>
</dbReference>
<feature type="compositionally biased region" description="Low complexity" evidence="1">
    <location>
        <begin position="542"/>
        <end position="559"/>
    </location>
</feature>
<feature type="compositionally biased region" description="Basic and acidic residues" evidence="1">
    <location>
        <begin position="529"/>
        <end position="538"/>
    </location>
</feature>
<proteinExistence type="predicted"/>
<dbReference type="AlphaFoldDB" id="A0A6L2JL29"/>
<organism evidence="2">
    <name type="scientific">Tanacetum cinerariifolium</name>
    <name type="common">Dalmatian daisy</name>
    <name type="synonym">Chrysanthemum cinerariifolium</name>
    <dbReference type="NCBI Taxonomy" id="118510"/>
    <lineage>
        <taxon>Eukaryota</taxon>
        <taxon>Viridiplantae</taxon>
        <taxon>Streptophyta</taxon>
        <taxon>Embryophyta</taxon>
        <taxon>Tracheophyta</taxon>
        <taxon>Spermatophyta</taxon>
        <taxon>Magnoliopsida</taxon>
        <taxon>eudicotyledons</taxon>
        <taxon>Gunneridae</taxon>
        <taxon>Pentapetalae</taxon>
        <taxon>asterids</taxon>
        <taxon>campanulids</taxon>
        <taxon>Asterales</taxon>
        <taxon>Asteraceae</taxon>
        <taxon>Asteroideae</taxon>
        <taxon>Anthemideae</taxon>
        <taxon>Anthemidinae</taxon>
        <taxon>Tanacetum</taxon>
    </lineage>
</organism>
<gene>
    <name evidence="2" type="ORF">Tci_009340</name>
</gene>
<feature type="compositionally biased region" description="Polar residues" evidence="1">
    <location>
        <begin position="339"/>
        <end position="348"/>
    </location>
</feature>
<feature type="compositionally biased region" description="Basic residues" evidence="1">
    <location>
        <begin position="560"/>
        <end position="571"/>
    </location>
</feature>
<evidence type="ECO:0000256" key="1">
    <source>
        <dbReference type="SAM" id="MobiDB-lite"/>
    </source>
</evidence>
<reference evidence="2" key="1">
    <citation type="journal article" date="2019" name="Sci. Rep.">
        <title>Draft genome of Tanacetum cinerariifolium, the natural source of mosquito coil.</title>
        <authorList>
            <person name="Yamashiro T."/>
            <person name="Shiraishi A."/>
            <person name="Satake H."/>
            <person name="Nakayama K."/>
        </authorList>
    </citation>
    <scope>NUCLEOTIDE SEQUENCE</scope>
</reference>
<feature type="region of interest" description="Disordered" evidence="1">
    <location>
        <begin position="527"/>
        <end position="571"/>
    </location>
</feature>
<name>A0A6L2JL29_TANCI</name>
<protein>
    <submittedName>
        <fullName evidence="2">Synaptobrevin, longin-like domain protein</fullName>
    </submittedName>
</protein>